<evidence type="ECO:0000256" key="1">
    <source>
        <dbReference type="SAM" id="MobiDB-lite"/>
    </source>
</evidence>
<proteinExistence type="predicted"/>
<dbReference type="Pfam" id="PF07859">
    <property type="entry name" value="Abhydrolase_3"/>
    <property type="match status" value="1"/>
</dbReference>
<feature type="compositionally biased region" description="Basic residues" evidence="1">
    <location>
        <begin position="264"/>
        <end position="289"/>
    </location>
</feature>
<feature type="compositionally biased region" description="Basic residues" evidence="1">
    <location>
        <begin position="323"/>
        <end position="335"/>
    </location>
</feature>
<feature type="domain" description="Alpha/beta hydrolase fold-3" evidence="2">
    <location>
        <begin position="83"/>
        <end position="257"/>
    </location>
</feature>
<organism evidence="3">
    <name type="scientific">Oryza sativa subsp. japonica</name>
    <name type="common">Rice</name>
    <dbReference type="NCBI Taxonomy" id="39947"/>
    <lineage>
        <taxon>Eukaryota</taxon>
        <taxon>Viridiplantae</taxon>
        <taxon>Streptophyta</taxon>
        <taxon>Embryophyta</taxon>
        <taxon>Tracheophyta</taxon>
        <taxon>Spermatophyta</taxon>
        <taxon>Magnoliopsida</taxon>
        <taxon>Liliopsida</taxon>
        <taxon>Poales</taxon>
        <taxon>Poaceae</taxon>
        <taxon>BOP clade</taxon>
        <taxon>Oryzoideae</taxon>
        <taxon>Oryzeae</taxon>
        <taxon>Oryzinae</taxon>
        <taxon>Oryza</taxon>
        <taxon>Oryza sativa</taxon>
    </lineage>
</organism>
<reference evidence="3" key="2">
    <citation type="submission" date="2008-12" db="EMBL/GenBank/DDBJ databases">
        <title>Improved gene annotation of the rice (Oryza sativa) genomes.</title>
        <authorList>
            <person name="Wang J."/>
            <person name="Li R."/>
            <person name="Fan W."/>
            <person name="Huang Q."/>
            <person name="Zhang J."/>
            <person name="Zhou Y."/>
            <person name="Hu Y."/>
            <person name="Zi S."/>
            <person name="Li J."/>
            <person name="Ni P."/>
            <person name="Zheng H."/>
            <person name="Zhang Y."/>
            <person name="Zhao M."/>
            <person name="Hao Q."/>
            <person name="McDermott J."/>
            <person name="Samudrala R."/>
            <person name="Kristiansen K."/>
            <person name="Wong G.K.-S."/>
        </authorList>
    </citation>
    <scope>NUCLEOTIDE SEQUENCE</scope>
</reference>
<protein>
    <recommendedName>
        <fullName evidence="2">Alpha/beta hydrolase fold-3 domain-containing protein</fullName>
    </recommendedName>
</protein>
<dbReference type="PANTHER" id="PTHR23024:SF140">
    <property type="entry name" value="OS07G0162600 PROTEIN"/>
    <property type="match status" value="1"/>
</dbReference>
<dbReference type="Gene3D" id="3.40.50.1820">
    <property type="entry name" value="alpha/beta hydrolase"/>
    <property type="match status" value="2"/>
</dbReference>
<dbReference type="Proteomes" id="UP000007752">
    <property type="component" value="Chromosome 7"/>
</dbReference>
<dbReference type="GO" id="GO:0016787">
    <property type="term" value="F:hydrolase activity"/>
    <property type="evidence" value="ECO:0007669"/>
    <property type="project" value="InterPro"/>
</dbReference>
<dbReference type="EMBL" id="CM000144">
    <property type="protein sequence ID" value="EAZ38782.1"/>
    <property type="molecule type" value="Genomic_DNA"/>
</dbReference>
<dbReference type="InterPro" id="IPR029058">
    <property type="entry name" value="AB_hydrolase_fold"/>
</dbReference>
<dbReference type="PANTHER" id="PTHR23024">
    <property type="entry name" value="ARYLACETAMIDE DEACETYLASE"/>
    <property type="match status" value="1"/>
</dbReference>
<feature type="region of interest" description="Disordered" evidence="1">
    <location>
        <begin position="246"/>
        <end position="342"/>
    </location>
</feature>
<sequence length="342" mass="37029">MSSSSSSPAPPHVVEDCLGIVQLLSDGTVTRSGDYSSISLMRDVPIDLPVQWKDVVYDAGRGLRLRMYAPANHGGEEGKLPVLVYFHGGGFCIASFELPNFHAGALRLAGELPAVVLSADYRLAPRAPPPRPRTRTPWPSSRGSAARPPPPPTRGSPRRPDFERVFVCGDSCGGNIAHHLTVGCGSGDIALDAARLAGCVMLWPYFGGEERMPSEAPPPPPEGDASPSAMGITLFDQMWRLSLPAGATRDHPAANPFGPDSPAARRRRVPAGAHRGPRAGRAPRPRRRLRGEAAGHGEARRARQVRRAGPWLLRARPHERGLRRARPRRQALRARRLGDRPK</sequence>
<feature type="compositionally biased region" description="Low complexity" evidence="1">
    <location>
        <begin position="135"/>
        <end position="146"/>
    </location>
</feature>
<dbReference type="InterPro" id="IPR050466">
    <property type="entry name" value="Carboxylest/Gibb_receptor"/>
</dbReference>
<feature type="compositionally biased region" description="Basic and acidic residues" evidence="1">
    <location>
        <begin position="290"/>
        <end position="301"/>
    </location>
</feature>
<name>A3BGU3_ORYSJ</name>
<evidence type="ECO:0000313" key="3">
    <source>
        <dbReference type="EMBL" id="EAZ38782.1"/>
    </source>
</evidence>
<reference evidence="3" key="1">
    <citation type="journal article" date="2005" name="PLoS Biol.">
        <title>The genomes of Oryza sativa: a history of duplications.</title>
        <authorList>
            <person name="Yu J."/>
            <person name="Wang J."/>
            <person name="Lin W."/>
            <person name="Li S."/>
            <person name="Li H."/>
            <person name="Zhou J."/>
            <person name="Ni P."/>
            <person name="Dong W."/>
            <person name="Hu S."/>
            <person name="Zeng C."/>
            <person name="Zhang J."/>
            <person name="Zhang Y."/>
            <person name="Li R."/>
            <person name="Xu Z."/>
            <person name="Li S."/>
            <person name="Li X."/>
            <person name="Zheng H."/>
            <person name="Cong L."/>
            <person name="Lin L."/>
            <person name="Yin J."/>
            <person name="Geng J."/>
            <person name="Li G."/>
            <person name="Shi J."/>
            <person name="Liu J."/>
            <person name="Lv H."/>
            <person name="Li J."/>
            <person name="Wang J."/>
            <person name="Deng Y."/>
            <person name="Ran L."/>
            <person name="Shi X."/>
            <person name="Wang X."/>
            <person name="Wu Q."/>
            <person name="Li C."/>
            <person name="Ren X."/>
            <person name="Wang J."/>
            <person name="Wang X."/>
            <person name="Li D."/>
            <person name="Liu D."/>
            <person name="Zhang X."/>
            <person name="Ji Z."/>
            <person name="Zhao W."/>
            <person name="Sun Y."/>
            <person name="Zhang Z."/>
            <person name="Bao J."/>
            <person name="Han Y."/>
            <person name="Dong L."/>
            <person name="Ji J."/>
            <person name="Chen P."/>
            <person name="Wu S."/>
            <person name="Liu J."/>
            <person name="Xiao Y."/>
            <person name="Bu D."/>
            <person name="Tan J."/>
            <person name="Yang L."/>
            <person name="Ye C."/>
            <person name="Zhang J."/>
            <person name="Xu J."/>
            <person name="Zhou Y."/>
            <person name="Yu Y."/>
            <person name="Zhang B."/>
            <person name="Zhuang S."/>
            <person name="Wei H."/>
            <person name="Liu B."/>
            <person name="Lei M."/>
            <person name="Yu H."/>
            <person name="Li Y."/>
            <person name="Xu H."/>
            <person name="Wei S."/>
            <person name="He X."/>
            <person name="Fang L."/>
            <person name="Zhang Z."/>
            <person name="Zhang Y."/>
            <person name="Huang X."/>
            <person name="Su Z."/>
            <person name="Tong W."/>
            <person name="Li J."/>
            <person name="Tong Z."/>
            <person name="Li S."/>
            <person name="Ye J."/>
            <person name="Wang L."/>
            <person name="Fang L."/>
            <person name="Lei T."/>
            <person name="Chen C."/>
            <person name="Chen H."/>
            <person name="Xu Z."/>
            <person name="Li H."/>
            <person name="Huang H."/>
            <person name="Zhang F."/>
            <person name="Xu H."/>
            <person name="Li N."/>
            <person name="Zhao C."/>
            <person name="Li S."/>
            <person name="Dong L."/>
            <person name="Huang Y."/>
            <person name="Li L."/>
            <person name="Xi Y."/>
            <person name="Qi Q."/>
            <person name="Li W."/>
            <person name="Zhang B."/>
            <person name="Hu W."/>
            <person name="Zhang Y."/>
            <person name="Tian X."/>
            <person name="Jiao Y."/>
            <person name="Liang X."/>
            <person name="Jin J."/>
            <person name="Gao L."/>
            <person name="Zheng W."/>
            <person name="Hao B."/>
            <person name="Liu S."/>
            <person name="Wang W."/>
            <person name="Yuan L."/>
            <person name="Cao M."/>
            <person name="McDermott J."/>
            <person name="Samudrala R."/>
            <person name="Wang J."/>
            <person name="Wong G.K."/>
            <person name="Yang H."/>
        </authorList>
    </citation>
    <scope>NUCLEOTIDE SEQUENCE [LARGE SCALE GENOMIC DNA]</scope>
</reference>
<accession>A3BGU3</accession>
<dbReference type="SUPFAM" id="SSF53474">
    <property type="entry name" value="alpha/beta-Hydrolases"/>
    <property type="match status" value="1"/>
</dbReference>
<gene>
    <name evidence="3" type="ORF">OsJ_23185</name>
</gene>
<dbReference type="AlphaFoldDB" id="A3BGU3"/>
<feature type="region of interest" description="Disordered" evidence="1">
    <location>
        <begin position="125"/>
        <end position="160"/>
    </location>
</feature>
<dbReference type="InterPro" id="IPR013094">
    <property type="entry name" value="AB_hydrolase_3"/>
</dbReference>
<evidence type="ECO:0000259" key="2">
    <source>
        <dbReference type="Pfam" id="PF07859"/>
    </source>
</evidence>